<evidence type="ECO:0000313" key="4">
    <source>
        <dbReference type="EMBL" id="CBK25146.2"/>
    </source>
</evidence>
<dbReference type="OMA" id="DFATHML"/>
<dbReference type="Pfam" id="PF25137">
    <property type="entry name" value="ADH_Fe_C"/>
    <property type="match status" value="1"/>
</dbReference>
<dbReference type="SUPFAM" id="SSF56796">
    <property type="entry name" value="Dehydroquinate synthase-like"/>
    <property type="match status" value="1"/>
</dbReference>
<dbReference type="RefSeq" id="XP_012899194.1">
    <property type="nucleotide sequence ID" value="XM_013043740.1"/>
</dbReference>
<evidence type="ECO:0000256" key="1">
    <source>
        <dbReference type="ARBA" id="ARBA00023002"/>
    </source>
</evidence>
<dbReference type="FunFam" id="3.40.50.1970:FF:000003">
    <property type="entry name" value="Alcohol dehydrogenase, iron-containing"/>
    <property type="match status" value="1"/>
</dbReference>
<dbReference type="EMBL" id="FN668690">
    <property type="protein sequence ID" value="CBK25146.2"/>
    <property type="molecule type" value="Genomic_DNA"/>
</dbReference>
<dbReference type="InterPro" id="IPR001670">
    <property type="entry name" value="ADH_Fe/GldA"/>
</dbReference>
<dbReference type="CDD" id="cd08187">
    <property type="entry name" value="BDH"/>
    <property type="match status" value="1"/>
</dbReference>
<dbReference type="GO" id="GO:1990002">
    <property type="term" value="F:methylglyoxal reductase (NADPH) (acetol producing) activity"/>
    <property type="evidence" value="ECO:0007669"/>
    <property type="project" value="TreeGrafter"/>
</dbReference>
<accession>D8MAQ7</accession>
<keyword evidence="5" id="KW-1185">Reference proteome</keyword>
<evidence type="ECO:0000259" key="3">
    <source>
        <dbReference type="Pfam" id="PF25137"/>
    </source>
</evidence>
<keyword evidence="1" id="KW-0560">Oxidoreductase</keyword>
<evidence type="ECO:0000313" key="5">
    <source>
        <dbReference type="Proteomes" id="UP000008312"/>
    </source>
</evidence>
<name>D8MAQ7_BLAHO</name>
<sequence length="398" mass="44270">MKAVNNFNFANTTRIVFGKGQIAQLPTLIPKDRIVYMTYGGGSIKRNGTYDQVMTALKGYEVHEFGGIEANPDFDTLIKAVAEIKKLDMDRVYLLAVGGGSVADGTKFIAAACKYTDSEDLWNLVLTGAHTITAALPIGVVLTLPATGSESDPSGMISRRTLKMKLPISNPILLPKFAILDPLTTMSLPERQTTNGVVDSFVHVCEQYITSCQSIYYDADVQDRYSEALLKVLIDNGRLVMKDPMSYVARSNIMWASTQALNGWIAQGVEEDWATHFVAHELTAYLGIDHGRTLACIQPRLLRFNFESKKEKLAQMGRRVFNLEGSDDDEIANKTIDAIVDFYEKDMKVPTHISAYDPTGDRKWVEEVEKKFLENDTHLGELGNVDAHVARQLILDSY</sequence>
<dbReference type="InterPro" id="IPR044731">
    <property type="entry name" value="BDH-like"/>
</dbReference>
<dbReference type="InParanoid" id="D8MAQ7"/>
<proteinExistence type="predicted"/>
<dbReference type="GeneID" id="24921784"/>
<dbReference type="GO" id="GO:0008106">
    <property type="term" value="F:alcohol dehydrogenase (NADP+) activity"/>
    <property type="evidence" value="ECO:0007669"/>
    <property type="project" value="TreeGrafter"/>
</dbReference>
<dbReference type="Pfam" id="PF00465">
    <property type="entry name" value="Fe-ADH"/>
    <property type="match status" value="1"/>
</dbReference>
<dbReference type="PROSITE" id="PS00060">
    <property type="entry name" value="ADH_IRON_2"/>
    <property type="match status" value="1"/>
</dbReference>
<dbReference type="Proteomes" id="UP000008312">
    <property type="component" value="Unassembled WGS sequence"/>
</dbReference>
<evidence type="ECO:0000259" key="2">
    <source>
        <dbReference type="Pfam" id="PF00465"/>
    </source>
</evidence>
<dbReference type="PANTHER" id="PTHR43633">
    <property type="entry name" value="ALCOHOL DEHYDROGENASE YQHD"/>
    <property type="match status" value="1"/>
</dbReference>
<dbReference type="Gene3D" id="1.20.1090.10">
    <property type="entry name" value="Dehydroquinate synthase-like - alpha domain"/>
    <property type="match status" value="1"/>
</dbReference>
<dbReference type="InterPro" id="IPR018211">
    <property type="entry name" value="ADH_Fe_CS"/>
</dbReference>
<dbReference type="PANTHER" id="PTHR43633:SF1">
    <property type="entry name" value="ALCOHOL DEHYDROGENASE YQHD"/>
    <property type="match status" value="1"/>
</dbReference>
<feature type="domain" description="Alcohol dehydrogenase iron-type/glycerol dehydrogenase GldA" evidence="2">
    <location>
        <begin position="13"/>
        <end position="182"/>
    </location>
</feature>
<dbReference type="GO" id="GO:0046872">
    <property type="term" value="F:metal ion binding"/>
    <property type="evidence" value="ECO:0007669"/>
    <property type="project" value="InterPro"/>
</dbReference>
<dbReference type="GO" id="GO:1990362">
    <property type="term" value="F:butanol dehydrogenase (NAD+) activity"/>
    <property type="evidence" value="ECO:0007669"/>
    <property type="project" value="InterPro"/>
</dbReference>
<protein>
    <submittedName>
        <fullName evidence="4">Iron-containing alcohol dehydrogenase</fullName>
    </submittedName>
</protein>
<dbReference type="AlphaFoldDB" id="D8MAQ7"/>
<feature type="domain" description="Fe-containing alcohol dehydrogenase-like C-terminal" evidence="3">
    <location>
        <begin position="195"/>
        <end position="357"/>
    </location>
</feature>
<dbReference type="InterPro" id="IPR056798">
    <property type="entry name" value="ADH_Fe_C"/>
</dbReference>
<dbReference type="GO" id="GO:0005829">
    <property type="term" value="C:cytosol"/>
    <property type="evidence" value="ECO:0007669"/>
    <property type="project" value="TreeGrafter"/>
</dbReference>
<dbReference type="Gene3D" id="3.40.50.1970">
    <property type="match status" value="1"/>
</dbReference>
<gene>
    <name evidence="4" type="ORF">GSBLH_T00004779001</name>
</gene>
<dbReference type="OrthoDB" id="339764at2759"/>
<reference evidence="4" key="1">
    <citation type="submission" date="2010-02" db="EMBL/GenBank/DDBJ databases">
        <title>Sequencing and annotation of the Blastocystis hominis genome.</title>
        <authorList>
            <person name="Wincker P."/>
        </authorList>
    </citation>
    <scope>NUCLEOTIDE SEQUENCE</scope>
    <source>
        <strain evidence="4">Singapore isolate B</strain>
    </source>
</reference>
<organism evidence="4">
    <name type="scientific">Blastocystis hominis</name>
    <dbReference type="NCBI Taxonomy" id="12968"/>
    <lineage>
        <taxon>Eukaryota</taxon>
        <taxon>Sar</taxon>
        <taxon>Stramenopiles</taxon>
        <taxon>Bigyra</taxon>
        <taxon>Opalozoa</taxon>
        <taxon>Opalinata</taxon>
        <taxon>Blastocystidae</taxon>
        <taxon>Blastocystis</taxon>
    </lineage>
</organism>